<dbReference type="EMBL" id="MNCJ02000332">
    <property type="protein sequence ID" value="KAF5756596.1"/>
    <property type="molecule type" value="Genomic_DNA"/>
</dbReference>
<evidence type="ECO:0000313" key="1">
    <source>
        <dbReference type="EMBL" id="KAF5756596.1"/>
    </source>
</evidence>
<reference evidence="1 3" key="1">
    <citation type="journal article" date="2017" name="Nature">
        <title>The sunflower genome provides insights into oil metabolism, flowering and Asterid evolution.</title>
        <authorList>
            <person name="Badouin H."/>
            <person name="Gouzy J."/>
            <person name="Grassa C.J."/>
            <person name="Murat F."/>
            <person name="Staton S.E."/>
            <person name="Cottret L."/>
            <person name="Lelandais-Briere C."/>
            <person name="Owens G.L."/>
            <person name="Carrere S."/>
            <person name="Mayjonade B."/>
            <person name="Legrand L."/>
            <person name="Gill N."/>
            <person name="Kane N.C."/>
            <person name="Bowers J.E."/>
            <person name="Hubner S."/>
            <person name="Bellec A."/>
            <person name="Berard A."/>
            <person name="Berges H."/>
            <person name="Blanchet N."/>
            <person name="Boniface M.C."/>
            <person name="Brunel D."/>
            <person name="Catrice O."/>
            <person name="Chaidir N."/>
            <person name="Claudel C."/>
            <person name="Donnadieu C."/>
            <person name="Faraut T."/>
            <person name="Fievet G."/>
            <person name="Helmstetter N."/>
            <person name="King M."/>
            <person name="Knapp S.J."/>
            <person name="Lai Z."/>
            <person name="Le Paslier M.C."/>
            <person name="Lippi Y."/>
            <person name="Lorenzon L."/>
            <person name="Mandel J.R."/>
            <person name="Marage G."/>
            <person name="Marchand G."/>
            <person name="Marquand E."/>
            <person name="Bret-Mestries E."/>
            <person name="Morien E."/>
            <person name="Nambeesan S."/>
            <person name="Nguyen T."/>
            <person name="Pegot-Espagnet P."/>
            <person name="Pouilly N."/>
            <person name="Raftis F."/>
            <person name="Sallet E."/>
            <person name="Schiex T."/>
            <person name="Thomas J."/>
            <person name="Vandecasteele C."/>
            <person name="Vares D."/>
            <person name="Vear F."/>
            <person name="Vautrin S."/>
            <person name="Crespi M."/>
            <person name="Mangin B."/>
            <person name="Burke J.M."/>
            <person name="Salse J."/>
            <person name="Munos S."/>
            <person name="Vincourt P."/>
            <person name="Rieseberg L.H."/>
            <person name="Langlade N.B."/>
        </authorList>
    </citation>
    <scope>NUCLEOTIDE SEQUENCE [LARGE SCALE GENOMIC DNA]</scope>
    <source>
        <strain evidence="3">cv. SF193</strain>
        <tissue evidence="1">Leaves</tissue>
    </source>
</reference>
<evidence type="ECO:0000313" key="2">
    <source>
        <dbReference type="EMBL" id="OTF87286.1"/>
    </source>
</evidence>
<reference evidence="1" key="3">
    <citation type="submission" date="2020-06" db="EMBL/GenBank/DDBJ databases">
        <title>Helianthus annuus Genome sequencing and assembly Release 2.</title>
        <authorList>
            <person name="Gouzy J."/>
            <person name="Langlade N."/>
            <person name="Munos S."/>
        </authorList>
    </citation>
    <scope>NUCLEOTIDE SEQUENCE</scope>
    <source>
        <tissue evidence="1">Leaves</tissue>
    </source>
</reference>
<dbReference type="EMBL" id="CM007906">
    <property type="protein sequence ID" value="OTF87286.1"/>
    <property type="molecule type" value="Genomic_DNA"/>
</dbReference>
<dbReference type="Gramene" id="mRNA:HanXRQr2_Chr17g0816621">
    <property type="protein sequence ID" value="mRNA:HanXRQr2_Chr17g0816621"/>
    <property type="gene ID" value="HanXRQr2_Chr17g0816621"/>
</dbReference>
<dbReference type="InParanoid" id="A0A251RSE0"/>
<dbReference type="Proteomes" id="UP000215914">
    <property type="component" value="Chromosome 17"/>
</dbReference>
<evidence type="ECO:0000313" key="3">
    <source>
        <dbReference type="Proteomes" id="UP000215914"/>
    </source>
</evidence>
<proteinExistence type="predicted"/>
<accession>A0A251RSE0</accession>
<reference evidence="2" key="2">
    <citation type="submission" date="2017-02" db="EMBL/GenBank/DDBJ databases">
        <title>Sunflower complete genome.</title>
        <authorList>
            <person name="Langlade N."/>
            <person name="Munos S."/>
        </authorList>
    </citation>
    <scope>NUCLEOTIDE SEQUENCE [LARGE SCALE GENOMIC DNA]</scope>
    <source>
        <tissue evidence="2">Leaves</tissue>
    </source>
</reference>
<protein>
    <submittedName>
        <fullName evidence="2">Uncharacterized protein</fullName>
    </submittedName>
</protein>
<name>A0A251RSE0_HELAN</name>
<dbReference type="AlphaFoldDB" id="A0A251RSE0"/>
<organism evidence="2 3">
    <name type="scientific">Helianthus annuus</name>
    <name type="common">Common sunflower</name>
    <dbReference type="NCBI Taxonomy" id="4232"/>
    <lineage>
        <taxon>Eukaryota</taxon>
        <taxon>Viridiplantae</taxon>
        <taxon>Streptophyta</taxon>
        <taxon>Embryophyta</taxon>
        <taxon>Tracheophyta</taxon>
        <taxon>Spermatophyta</taxon>
        <taxon>Magnoliopsida</taxon>
        <taxon>eudicotyledons</taxon>
        <taxon>Gunneridae</taxon>
        <taxon>Pentapetalae</taxon>
        <taxon>asterids</taxon>
        <taxon>campanulids</taxon>
        <taxon>Asterales</taxon>
        <taxon>Asteraceae</taxon>
        <taxon>Asteroideae</taxon>
        <taxon>Heliantheae alliance</taxon>
        <taxon>Heliantheae</taxon>
        <taxon>Helianthus</taxon>
    </lineage>
</organism>
<gene>
    <name evidence="2" type="ORF">HannXRQ_Chr17g0560111</name>
    <name evidence="1" type="ORF">HanXRQr2_Chr17g0816621</name>
</gene>
<keyword evidence="3" id="KW-1185">Reference proteome</keyword>
<sequence>MKIRRWPHSHLHASPISGNLEEHGRYLVKRNINVPNCLCPVGGEDQESTEHLFVTWFHSNSMAFSITMVQVPSNLCVPGKRAS</sequence>